<dbReference type="Proteomes" id="UP001268819">
    <property type="component" value="Unassembled WGS sequence"/>
</dbReference>
<evidence type="ECO:0000313" key="9">
    <source>
        <dbReference type="EMBL" id="MDR6593814.1"/>
    </source>
</evidence>
<evidence type="ECO:0000256" key="3">
    <source>
        <dbReference type="ARBA" id="ARBA00022670"/>
    </source>
</evidence>
<proteinExistence type="inferred from homology"/>
<reference evidence="9 10" key="1">
    <citation type="submission" date="2023-07" db="EMBL/GenBank/DDBJ databases">
        <title>Sequencing the genomes of 1000 actinobacteria strains.</title>
        <authorList>
            <person name="Klenk H.-P."/>
        </authorList>
    </citation>
    <scope>NUCLEOTIDE SEQUENCE [LARGE SCALE GENOMIC DNA]</scope>
    <source>
        <strain evidence="9 10">DSM 43749</strain>
    </source>
</reference>
<evidence type="ECO:0000256" key="6">
    <source>
        <dbReference type="SAM" id="MobiDB-lite"/>
    </source>
</evidence>
<dbReference type="InterPro" id="IPR040921">
    <property type="entry name" value="Peptidase_S66C"/>
</dbReference>
<feature type="domain" description="LD-carboxypeptidase C-terminal" evidence="8">
    <location>
        <begin position="180"/>
        <end position="281"/>
    </location>
</feature>
<dbReference type="Pfam" id="PF02016">
    <property type="entry name" value="Peptidase_S66"/>
    <property type="match status" value="1"/>
</dbReference>
<dbReference type="EC" id="3.4.17.13" evidence="9"/>
<dbReference type="Pfam" id="PF17676">
    <property type="entry name" value="Peptidase_S66C"/>
    <property type="match status" value="1"/>
</dbReference>
<dbReference type="Gene3D" id="3.40.50.10740">
    <property type="entry name" value="Class I glutamine amidotransferase-like"/>
    <property type="match status" value="1"/>
</dbReference>
<dbReference type="PIRSF" id="PIRSF028757">
    <property type="entry name" value="LD-carboxypeptidase"/>
    <property type="match status" value="1"/>
</dbReference>
<name>A0ABU1PUK3_9PSEU</name>
<accession>A0ABU1PUK3</accession>
<dbReference type="PANTHER" id="PTHR30237:SF2">
    <property type="entry name" value="MUREIN TETRAPEPTIDE CARBOXYPEPTIDASE"/>
    <property type="match status" value="1"/>
</dbReference>
<dbReference type="InterPro" id="IPR027461">
    <property type="entry name" value="Carboxypeptidase_A_C_sf"/>
</dbReference>
<organism evidence="9 10">
    <name type="scientific">Saccharothrix longispora</name>
    <dbReference type="NCBI Taxonomy" id="33920"/>
    <lineage>
        <taxon>Bacteria</taxon>
        <taxon>Bacillati</taxon>
        <taxon>Actinomycetota</taxon>
        <taxon>Actinomycetes</taxon>
        <taxon>Pseudonocardiales</taxon>
        <taxon>Pseudonocardiaceae</taxon>
        <taxon>Saccharothrix</taxon>
    </lineage>
</organism>
<keyword evidence="4 9" id="KW-0378">Hydrolase</keyword>
<keyword evidence="2 9" id="KW-0121">Carboxypeptidase</keyword>
<evidence type="ECO:0000256" key="1">
    <source>
        <dbReference type="ARBA" id="ARBA00010233"/>
    </source>
</evidence>
<dbReference type="CDD" id="cd07025">
    <property type="entry name" value="Peptidase_S66"/>
    <property type="match status" value="1"/>
</dbReference>
<comment type="caution">
    <text evidence="9">The sequence shown here is derived from an EMBL/GenBank/DDBJ whole genome shotgun (WGS) entry which is preliminary data.</text>
</comment>
<sequence>MSGPPLSPTSGPPLLRPGDRVAVVSPAGPVDPGLLDAGLALLRTWDLDAEPAPHARDTHPELPYLAGTDADRAHDLTRAWLDPDVAGVLCARGGYGSLRAVDLVDWAAVGAHRKVFAGSSDITALHTRFHAAGHATWFGPMIGTRAFVEDTAAREHLRRALFTGVTGWRGTGRTPGTARGAAFGGNLSLLFDTPPPAGAVVLLEDVDEEPYRLDRMLTGMRRTGWFDDVAALVLGSWTGCGNAAPVLADRFGDLGVPVVADVPFGHCAGQLTLPLGVSVEVDGHTGVVTVVP</sequence>
<evidence type="ECO:0000256" key="4">
    <source>
        <dbReference type="ARBA" id="ARBA00022801"/>
    </source>
</evidence>
<dbReference type="InterPro" id="IPR029062">
    <property type="entry name" value="Class_I_gatase-like"/>
</dbReference>
<evidence type="ECO:0000259" key="8">
    <source>
        <dbReference type="Pfam" id="PF17676"/>
    </source>
</evidence>
<dbReference type="SUPFAM" id="SSF52317">
    <property type="entry name" value="Class I glutamine amidotransferase-like"/>
    <property type="match status" value="1"/>
</dbReference>
<dbReference type="RefSeq" id="WP_310306805.1">
    <property type="nucleotide sequence ID" value="NZ_BAAAXB010000001.1"/>
</dbReference>
<feature type="domain" description="LD-carboxypeptidase N-terminal" evidence="7">
    <location>
        <begin position="21"/>
        <end position="139"/>
    </location>
</feature>
<dbReference type="InterPro" id="IPR027478">
    <property type="entry name" value="LdcA_N"/>
</dbReference>
<dbReference type="Gene3D" id="3.50.30.60">
    <property type="entry name" value="LD-carboxypeptidase A C-terminal domain-like"/>
    <property type="match status" value="1"/>
</dbReference>
<dbReference type="InterPro" id="IPR040449">
    <property type="entry name" value="Peptidase_S66_N"/>
</dbReference>
<keyword evidence="5" id="KW-0720">Serine protease</keyword>
<evidence type="ECO:0000259" key="7">
    <source>
        <dbReference type="Pfam" id="PF02016"/>
    </source>
</evidence>
<feature type="region of interest" description="Disordered" evidence="6">
    <location>
        <begin position="1"/>
        <end position="22"/>
    </location>
</feature>
<keyword evidence="10" id="KW-1185">Reference proteome</keyword>
<evidence type="ECO:0000256" key="2">
    <source>
        <dbReference type="ARBA" id="ARBA00022645"/>
    </source>
</evidence>
<evidence type="ECO:0000256" key="5">
    <source>
        <dbReference type="ARBA" id="ARBA00022825"/>
    </source>
</evidence>
<dbReference type="SUPFAM" id="SSF141986">
    <property type="entry name" value="LD-carboxypeptidase A C-terminal domain-like"/>
    <property type="match status" value="1"/>
</dbReference>
<comment type="similarity">
    <text evidence="1">Belongs to the peptidase S66 family.</text>
</comment>
<dbReference type="PANTHER" id="PTHR30237">
    <property type="entry name" value="MURAMOYLTETRAPEPTIDE CARBOXYPEPTIDASE"/>
    <property type="match status" value="1"/>
</dbReference>
<feature type="compositionally biased region" description="Pro residues" evidence="6">
    <location>
        <begin position="1"/>
        <end position="15"/>
    </location>
</feature>
<dbReference type="InterPro" id="IPR003507">
    <property type="entry name" value="S66_fam"/>
</dbReference>
<gene>
    <name evidence="9" type="ORF">J2S66_002198</name>
</gene>
<keyword evidence="3" id="KW-0645">Protease</keyword>
<evidence type="ECO:0000313" key="10">
    <source>
        <dbReference type="Proteomes" id="UP001268819"/>
    </source>
</evidence>
<protein>
    <submittedName>
        <fullName evidence="9">Muramoyltetrapeptide carboxypeptidase</fullName>
        <ecNumber evidence="9">3.4.17.13</ecNumber>
    </submittedName>
</protein>
<dbReference type="EMBL" id="JAVDSG010000001">
    <property type="protein sequence ID" value="MDR6593814.1"/>
    <property type="molecule type" value="Genomic_DNA"/>
</dbReference>
<dbReference type="GO" id="GO:0106415">
    <property type="term" value="F:muramoyltetrapeptide carboxypeptidase activity"/>
    <property type="evidence" value="ECO:0007669"/>
    <property type="project" value="UniProtKB-EC"/>
</dbReference>